<organism evidence="2 3">
    <name type="scientific">Setaria italica</name>
    <name type="common">Foxtail millet</name>
    <name type="synonym">Panicum italicum</name>
    <dbReference type="NCBI Taxonomy" id="4555"/>
    <lineage>
        <taxon>Eukaryota</taxon>
        <taxon>Viridiplantae</taxon>
        <taxon>Streptophyta</taxon>
        <taxon>Embryophyta</taxon>
        <taxon>Tracheophyta</taxon>
        <taxon>Spermatophyta</taxon>
        <taxon>Magnoliopsida</taxon>
        <taxon>Liliopsida</taxon>
        <taxon>Poales</taxon>
        <taxon>Poaceae</taxon>
        <taxon>PACMAD clade</taxon>
        <taxon>Panicoideae</taxon>
        <taxon>Panicodae</taxon>
        <taxon>Paniceae</taxon>
        <taxon>Cenchrinae</taxon>
        <taxon>Setaria</taxon>
    </lineage>
</organism>
<feature type="transmembrane region" description="Helical" evidence="1">
    <location>
        <begin position="21"/>
        <end position="43"/>
    </location>
</feature>
<name>K3XTL8_SETIT</name>
<keyword evidence="3" id="KW-1185">Reference proteome</keyword>
<reference evidence="2" key="2">
    <citation type="submission" date="2018-08" db="UniProtKB">
        <authorList>
            <consortium name="EnsemblPlants"/>
        </authorList>
    </citation>
    <scope>IDENTIFICATION</scope>
    <source>
        <strain evidence="2">Yugu1</strain>
    </source>
</reference>
<protein>
    <submittedName>
        <fullName evidence="2">Uncharacterized protein</fullName>
    </submittedName>
</protein>
<dbReference type="HOGENOM" id="CLU_3225561_0_0_1"/>
<dbReference type="Proteomes" id="UP000004995">
    <property type="component" value="Unassembled WGS sequence"/>
</dbReference>
<evidence type="ECO:0000256" key="1">
    <source>
        <dbReference type="SAM" id="Phobius"/>
    </source>
</evidence>
<proteinExistence type="predicted"/>
<accession>K3XTL8</accession>
<dbReference type="EMBL" id="AGNK02003339">
    <property type="status" value="NOT_ANNOTATED_CDS"/>
    <property type="molecule type" value="Genomic_DNA"/>
</dbReference>
<dbReference type="Gramene" id="KQL07404">
    <property type="protein sequence ID" value="KQL07404"/>
    <property type="gene ID" value="SETIT_005275mg"/>
</dbReference>
<evidence type="ECO:0000313" key="3">
    <source>
        <dbReference type="Proteomes" id="UP000004995"/>
    </source>
</evidence>
<sequence length="44" mass="4689">MRKGSFGPTNIRGFWSAIGRSCYLLPVGVGISGVCPAVSFWLIS</sequence>
<dbReference type="EnsemblPlants" id="KQL07404">
    <property type="protein sequence ID" value="KQL07404"/>
    <property type="gene ID" value="SETIT_005275mg"/>
</dbReference>
<dbReference type="InParanoid" id="K3XTL8"/>
<dbReference type="AlphaFoldDB" id="K3XTL8"/>
<reference evidence="3" key="1">
    <citation type="journal article" date="2012" name="Nat. Biotechnol.">
        <title>Reference genome sequence of the model plant Setaria.</title>
        <authorList>
            <person name="Bennetzen J.L."/>
            <person name="Schmutz J."/>
            <person name="Wang H."/>
            <person name="Percifield R."/>
            <person name="Hawkins J."/>
            <person name="Pontaroli A.C."/>
            <person name="Estep M."/>
            <person name="Feng L."/>
            <person name="Vaughn J.N."/>
            <person name="Grimwood J."/>
            <person name="Jenkins J."/>
            <person name="Barry K."/>
            <person name="Lindquist E."/>
            <person name="Hellsten U."/>
            <person name="Deshpande S."/>
            <person name="Wang X."/>
            <person name="Wu X."/>
            <person name="Mitros T."/>
            <person name="Triplett J."/>
            <person name="Yang X."/>
            <person name="Ye C.Y."/>
            <person name="Mauro-Herrera M."/>
            <person name="Wang L."/>
            <person name="Li P."/>
            <person name="Sharma M."/>
            <person name="Sharma R."/>
            <person name="Ronald P.C."/>
            <person name="Panaud O."/>
            <person name="Kellogg E.A."/>
            <person name="Brutnell T.P."/>
            <person name="Doust A.N."/>
            <person name="Tuskan G.A."/>
            <person name="Rokhsar D."/>
            <person name="Devos K.M."/>
        </authorList>
    </citation>
    <scope>NUCLEOTIDE SEQUENCE [LARGE SCALE GENOMIC DNA]</scope>
    <source>
        <strain evidence="3">cv. Yugu1</strain>
    </source>
</reference>
<keyword evidence="1" id="KW-0472">Membrane</keyword>
<evidence type="ECO:0000313" key="2">
    <source>
        <dbReference type="EnsemblPlants" id="KQL07404"/>
    </source>
</evidence>
<keyword evidence="1" id="KW-0812">Transmembrane</keyword>
<keyword evidence="1" id="KW-1133">Transmembrane helix</keyword>